<dbReference type="PANTHER" id="PTHR43491">
    <property type="entry name" value="UDP-N-ACETYL-D-MANNOSAMINE DEHYDROGENASE"/>
    <property type="match status" value="1"/>
</dbReference>
<dbReference type="InterPro" id="IPR017476">
    <property type="entry name" value="UDP-Glc/GDP-Man"/>
</dbReference>
<dbReference type="NCBIfam" id="TIGR03026">
    <property type="entry name" value="NDP-sugDHase"/>
    <property type="match status" value="1"/>
</dbReference>
<dbReference type="GO" id="GO:0051287">
    <property type="term" value="F:NAD binding"/>
    <property type="evidence" value="ECO:0007669"/>
    <property type="project" value="InterPro"/>
</dbReference>
<name>A0A1J4NPX6_9ACTN</name>
<evidence type="ECO:0000256" key="1">
    <source>
        <dbReference type="ARBA" id="ARBA00023002"/>
    </source>
</evidence>
<proteinExistence type="inferred from homology"/>
<dbReference type="PANTHER" id="PTHR43491:SF1">
    <property type="entry name" value="UDP-N-ACETYL-D-MANNOSAMINE DEHYDROGENASE"/>
    <property type="match status" value="1"/>
</dbReference>
<accession>A0A1J4NPX6</accession>
<dbReference type="STRING" id="1428628.WN71_028975"/>
<dbReference type="SUPFAM" id="SSF52413">
    <property type="entry name" value="UDP-glucose/GDP-mannose dehydrogenase C-terminal domain"/>
    <property type="match status" value="1"/>
</dbReference>
<organism evidence="5 6">
    <name type="scientific">Streptomyces mangrovisoli</name>
    <dbReference type="NCBI Taxonomy" id="1428628"/>
    <lineage>
        <taxon>Bacteria</taxon>
        <taxon>Bacillati</taxon>
        <taxon>Actinomycetota</taxon>
        <taxon>Actinomycetes</taxon>
        <taxon>Kitasatosporales</taxon>
        <taxon>Streptomycetaceae</taxon>
        <taxon>Streptomyces</taxon>
    </lineage>
</organism>
<dbReference type="Proteomes" id="UP000034196">
    <property type="component" value="Unassembled WGS sequence"/>
</dbReference>
<dbReference type="InterPro" id="IPR036220">
    <property type="entry name" value="UDP-Glc/GDP-Man_DH_C_sf"/>
</dbReference>
<dbReference type="EMBL" id="LAVA02000082">
    <property type="protein sequence ID" value="OIJ64423.1"/>
    <property type="molecule type" value="Genomic_DNA"/>
</dbReference>
<reference evidence="5" key="1">
    <citation type="submission" date="2016-10" db="EMBL/GenBank/DDBJ databases">
        <title>Genome sequence of Streptomyces mangrovisoli MUSC 149.</title>
        <authorList>
            <person name="Lee L.-H."/>
            <person name="Ser H.-L."/>
        </authorList>
    </citation>
    <scope>NUCLEOTIDE SEQUENCE [LARGE SCALE GENOMIC DNA]</scope>
    <source>
        <strain evidence="5">MUSC 149</strain>
    </source>
</reference>
<evidence type="ECO:0000313" key="5">
    <source>
        <dbReference type="EMBL" id="OIJ64423.1"/>
    </source>
</evidence>
<dbReference type="Pfam" id="PF03721">
    <property type="entry name" value="UDPG_MGDP_dh_N"/>
    <property type="match status" value="1"/>
</dbReference>
<keyword evidence="2" id="KW-0520">NAD</keyword>
<dbReference type="InterPro" id="IPR036291">
    <property type="entry name" value="NAD(P)-bd_dom_sf"/>
</dbReference>
<evidence type="ECO:0000259" key="4">
    <source>
        <dbReference type="SMART" id="SM00984"/>
    </source>
</evidence>
<keyword evidence="1" id="KW-0560">Oxidoreductase</keyword>
<dbReference type="Pfam" id="PF00984">
    <property type="entry name" value="UDPG_MGDP_dh"/>
    <property type="match status" value="1"/>
</dbReference>
<sequence length="418" mass="44174">MRGLAVAVVGLGYVGLPTALSLWAAGATVLGLDVSERRLRDIRTGSVDLLPAQHAALACTESAGDFLLTTDTDVLREADAVIVCVPTPVTPAYEPDLAALRAACATVVERAVPGQLLVLTSTSHVGTTRELLLEPLARRELTAEQEVLVAFAPERIDPGNATHTPERTPRVVGGAGPLSTRAAALLLRPTASRIHEVQGPETAEMAKLWENVFRAVNIALANELSDACGHLGLSPIPVIEAAGTKPYGFMPFYPGPGAGGHCIPCDPYYLLGRLPGDGTSAPLVHTAMRALRERPARITGQAAELLAADGLVPAGARVLVLGVAYKAGVSDVRESPALRLLSLLRDQGTDAHYSDGHVPTLTVDGRDLVSVARPQDTEWDLVIVHTVHPGTDLDWLDTVPRVLDTRQRVRPHAPAGTR</sequence>
<dbReference type="SUPFAM" id="SSF51735">
    <property type="entry name" value="NAD(P)-binding Rossmann-fold domains"/>
    <property type="match status" value="1"/>
</dbReference>
<dbReference type="InterPro" id="IPR014027">
    <property type="entry name" value="UDP-Glc/GDP-Man_DH_C"/>
</dbReference>
<dbReference type="InterPro" id="IPR014026">
    <property type="entry name" value="UDP-Glc/GDP-Man_DH_dimer"/>
</dbReference>
<dbReference type="InterPro" id="IPR008927">
    <property type="entry name" value="6-PGluconate_DH-like_C_sf"/>
</dbReference>
<dbReference type="Pfam" id="PF03720">
    <property type="entry name" value="UDPG_MGDP_dh_C"/>
    <property type="match status" value="1"/>
</dbReference>
<dbReference type="GO" id="GO:0016628">
    <property type="term" value="F:oxidoreductase activity, acting on the CH-CH group of donors, NAD or NADP as acceptor"/>
    <property type="evidence" value="ECO:0007669"/>
    <property type="project" value="InterPro"/>
</dbReference>
<dbReference type="PIRSF" id="PIRSF500136">
    <property type="entry name" value="UDP_ManNAc_DH"/>
    <property type="match status" value="1"/>
</dbReference>
<dbReference type="Gene3D" id="3.40.50.720">
    <property type="entry name" value="NAD(P)-binding Rossmann-like Domain"/>
    <property type="match status" value="2"/>
</dbReference>
<dbReference type="InterPro" id="IPR028359">
    <property type="entry name" value="UDP_ManNAc/GlcNAc_DH"/>
</dbReference>
<evidence type="ECO:0000256" key="2">
    <source>
        <dbReference type="ARBA" id="ARBA00023027"/>
    </source>
</evidence>
<feature type="domain" description="UDP-glucose/GDP-mannose dehydrogenase C-terminal" evidence="4">
    <location>
        <begin position="319"/>
        <end position="411"/>
    </location>
</feature>
<gene>
    <name evidence="5" type="ORF">WN71_028975</name>
</gene>
<dbReference type="SUPFAM" id="SSF48179">
    <property type="entry name" value="6-phosphogluconate dehydrogenase C-terminal domain-like"/>
    <property type="match status" value="1"/>
</dbReference>
<protein>
    <submittedName>
        <fullName evidence="5">UDP-glucose 6-dehydrogenase</fullName>
    </submittedName>
</protein>
<dbReference type="SMART" id="SM00984">
    <property type="entry name" value="UDPG_MGDP_dh_C"/>
    <property type="match status" value="1"/>
</dbReference>
<keyword evidence="6" id="KW-1185">Reference proteome</keyword>
<comment type="caution">
    <text evidence="5">The sequence shown here is derived from an EMBL/GenBank/DDBJ whole genome shotgun (WGS) entry which is preliminary data.</text>
</comment>
<evidence type="ECO:0000313" key="6">
    <source>
        <dbReference type="Proteomes" id="UP000034196"/>
    </source>
</evidence>
<dbReference type="GO" id="GO:0000271">
    <property type="term" value="P:polysaccharide biosynthetic process"/>
    <property type="evidence" value="ECO:0007669"/>
    <property type="project" value="InterPro"/>
</dbReference>
<dbReference type="PIRSF" id="PIRSF000124">
    <property type="entry name" value="UDPglc_GDPman_dh"/>
    <property type="match status" value="1"/>
</dbReference>
<dbReference type="GO" id="GO:0016616">
    <property type="term" value="F:oxidoreductase activity, acting on the CH-OH group of donors, NAD or NADP as acceptor"/>
    <property type="evidence" value="ECO:0007669"/>
    <property type="project" value="InterPro"/>
</dbReference>
<dbReference type="InterPro" id="IPR001732">
    <property type="entry name" value="UDP-Glc/GDP-Man_DH_N"/>
</dbReference>
<evidence type="ECO:0000256" key="3">
    <source>
        <dbReference type="PIRNR" id="PIRNR000124"/>
    </source>
</evidence>
<comment type="similarity">
    <text evidence="3">Belongs to the UDP-glucose/GDP-mannose dehydrogenase family.</text>
</comment>
<dbReference type="AlphaFoldDB" id="A0A1J4NPX6"/>